<keyword evidence="4" id="KW-0472">Membrane</keyword>
<sequence>MCCVASLNPTEHPATMPQQDESSNNPAVMAYNAVLVLFDVLAFFVKSVYIIVRGLVEMVMLPPARDVSGDIVLITGAGHGMGKNLSLQYAALGTTVVCVDVNEKTNQETVTAIKGKGGKAFGFT</sequence>
<dbReference type="InterPro" id="IPR036291">
    <property type="entry name" value="NAD(P)-bd_dom_sf"/>
</dbReference>
<keyword evidence="6" id="KW-1185">Reference proteome</keyword>
<dbReference type="SUPFAM" id="SSF51735">
    <property type="entry name" value="NAD(P)-binding Rossmann-fold domains"/>
    <property type="match status" value="1"/>
</dbReference>
<keyword evidence="4" id="KW-1133">Transmembrane helix</keyword>
<dbReference type="Gene3D" id="3.40.50.720">
    <property type="entry name" value="NAD(P)-binding Rossmann-like Domain"/>
    <property type="match status" value="1"/>
</dbReference>
<accession>A0A182S9Z0</accession>
<evidence type="ECO:0000256" key="1">
    <source>
        <dbReference type="ARBA" id="ARBA00006484"/>
    </source>
</evidence>
<dbReference type="PANTHER" id="PTHR24322:SF736">
    <property type="entry name" value="RETINOL DEHYDROGENASE 10"/>
    <property type="match status" value="1"/>
</dbReference>
<dbReference type="PANTHER" id="PTHR24322">
    <property type="entry name" value="PKSB"/>
    <property type="match status" value="1"/>
</dbReference>
<comment type="similarity">
    <text evidence="1">Belongs to the short-chain dehydrogenases/reductases (SDR) family.</text>
</comment>
<dbReference type="EnsemblMetazoa" id="AMAM002619-RA">
    <property type="protein sequence ID" value="AMAM002619-PA"/>
    <property type="gene ID" value="AMAM002619"/>
</dbReference>
<dbReference type="GO" id="GO:0005811">
    <property type="term" value="C:lipid droplet"/>
    <property type="evidence" value="ECO:0007669"/>
    <property type="project" value="TreeGrafter"/>
</dbReference>
<evidence type="ECO:0000256" key="4">
    <source>
        <dbReference type="SAM" id="Phobius"/>
    </source>
</evidence>
<evidence type="ECO:0000313" key="6">
    <source>
        <dbReference type="Proteomes" id="UP000075901"/>
    </source>
</evidence>
<keyword evidence="4" id="KW-0812">Transmembrane</keyword>
<dbReference type="Proteomes" id="UP000075901">
    <property type="component" value="Unassembled WGS sequence"/>
</dbReference>
<keyword evidence="2" id="KW-0560">Oxidoreductase</keyword>
<protein>
    <submittedName>
        <fullName evidence="5">Uncharacterized protein</fullName>
    </submittedName>
</protein>
<dbReference type="Pfam" id="PF00106">
    <property type="entry name" value="adh_short"/>
    <property type="match status" value="1"/>
</dbReference>
<reference evidence="6" key="1">
    <citation type="submission" date="2013-09" db="EMBL/GenBank/DDBJ databases">
        <title>The Genome Sequence of Anopheles maculatus species B.</title>
        <authorList>
            <consortium name="The Broad Institute Genomics Platform"/>
            <person name="Neafsey D.E."/>
            <person name="Besansky N."/>
            <person name="Howell P."/>
            <person name="Walton C."/>
            <person name="Young S.K."/>
            <person name="Zeng Q."/>
            <person name="Gargeya S."/>
            <person name="Fitzgerald M."/>
            <person name="Haas B."/>
            <person name="Abouelleil A."/>
            <person name="Allen A.W."/>
            <person name="Alvarado L."/>
            <person name="Arachchi H.M."/>
            <person name="Berlin A.M."/>
            <person name="Chapman S.B."/>
            <person name="Gainer-Dewar J."/>
            <person name="Goldberg J."/>
            <person name="Griggs A."/>
            <person name="Gujja S."/>
            <person name="Hansen M."/>
            <person name="Howarth C."/>
            <person name="Imamovic A."/>
            <person name="Ireland A."/>
            <person name="Larimer J."/>
            <person name="McCowan C."/>
            <person name="Murphy C."/>
            <person name="Pearson M."/>
            <person name="Poon T.W."/>
            <person name="Priest M."/>
            <person name="Roberts A."/>
            <person name="Saif S."/>
            <person name="Shea T."/>
            <person name="Sisk P."/>
            <person name="Sykes S."/>
            <person name="Wortman J."/>
            <person name="Nusbaum C."/>
            <person name="Birren B."/>
        </authorList>
    </citation>
    <scope>NUCLEOTIDE SEQUENCE [LARGE SCALE GENOMIC DNA]</scope>
    <source>
        <strain evidence="6">maculatus3</strain>
    </source>
</reference>
<dbReference type="VEuPathDB" id="VectorBase:AMAM002619"/>
<name>A0A182S9Z0_9DIPT</name>
<reference evidence="5" key="2">
    <citation type="submission" date="2020-05" db="UniProtKB">
        <authorList>
            <consortium name="EnsemblMetazoa"/>
        </authorList>
    </citation>
    <scope>IDENTIFICATION</scope>
    <source>
        <strain evidence="5">maculatus3</strain>
    </source>
</reference>
<dbReference type="GO" id="GO:0016616">
    <property type="term" value="F:oxidoreductase activity, acting on the CH-OH group of donors, NAD or NADP as acceptor"/>
    <property type="evidence" value="ECO:0007669"/>
    <property type="project" value="TreeGrafter"/>
</dbReference>
<organism evidence="5 6">
    <name type="scientific">Anopheles maculatus</name>
    <dbReference type="NCBI Taxonomy" id="74869"/>
    <lineage>
        <taxon>Eukaryota</taxon>
        <taxon>Metazoa</taxon>
        <taxon>Ecdysozoa</taxon>
        <taxon>Arthropoda</taxon>
        <taxon>Hexapoda</taxon>
        <taxon>Insecta</taxon>
        <taxon>Pterygota</taxon>
        <taxon>Neoptera</taxon>
        <taxon>Endopterygota</taxon>
        <taxon>Diptera</taxon>
        <taxon>Nematocera</taxon>
        <taxon>Culicoidea</taxon>
        <taxon>Culicidae</taxon>
        <taxon>Anophelinae</taxon>
        <taxon>Anopheles</taxon>
        <taxon>Anopheles maculatus group</taxon>
    </lineage>
</organism>
<proteinExistence type="inferred from homology"/>
<feature type="transmembrane region" description="Helical" evidence="4">
    <location>
        <begin position="29"/>
        <end position="52"/>
    </location>
</feature>
<evidence type="ECO:0000313" key="5">
    <source>
        <dbReference type="EnsemblMetazoa" id="AMAM002619-PA"/>
    </source>
</evidence>
<dbReference type="InterPro" id="IPR002347">
    <property type="entry name" value="SDR_fam"/>
</dbReference>
<feature type="region of interest" description="Disordered" evidence="3">
    <location>
        <begin position="1"/>
        <end position="22"/>
    </location>
</feature>
<evidence type="ECO:0000256" key="2">
    <source>
        <dbReference type="ARBA" id="ARBA00023002"/>
    </source>
</evidence>
<dbReference type="AlphaFoldDB" id="A0A182S9Z0"/>
<evidence type="ECO:0000256" key="3">
    <source>
        <dbReference type="SAM" id="MobiDB-lite"/>
    </source>
</evidence>